<dbReference type="AlphaFoldDB" id="A0A6J7T605"/>
<reference evidence="1" key="1">
    <citation type="submission" date="2020-05" db="EMBL/GenBank/DDBJ databases">
        <authorList>
            <person name="Chiriac C."/>
            <person name="Salcher M."/>
            <person name="Ghai R."/>
            <person name="Kavagutti S V."/>
        </authorList>
    </citation>
    <scope>NUCLEOTIDE SEQUENCE</scope>
</reference>
<gene>
    <name evidence="1" type="ORF">UFOPK4265_00407</name>
</gene>
<sequence>MPINLSTAPVVPDPAKINASSPVAPTAARIIVRASSRNRVVCRPVPLDSVCVLAYLGITSSRMKSSIKDSERPLAV</sequence>
<accession>A0A6J7T605</accession>
<dbReference type="EMBL" id="CAFBQK010000035">
    <property type="protein sequence ID" value="CAB5048462.1"/>
    <property type="molecule type" value="Genomic_DNA"/>
</dbReference>
<name>A0A6J7T605_9ZZZZ</name>
<organism evidence="1">
    <name type="scientific">freshwater metagenome</name>
    <dbReference type="NCBI Taxonomy" id="449393"/>
    <lineage>
        <taxon>unclassified sequences</taxon>
        <taxon>metagenomes</taxon>
        <taxon>ecological metagenomes</taxon>
    </lineage>
</organism>
<protein>
    <submittedName>
        <fullName evidence="1">Unannotated protein</fullName>
    </submittedName>
</protein>
<evidence type="ECO:0000313" key="1">
    <source>
        <dbReference type="EMBL" id="CAB5048462.1"/>
    </source>
</evidence>
<proteinExistence type="predicted"/>